<dbReference type="PROSITE" id="PS51375">
    <property type="entry name" value="PPR"/>
    <property type="match status" value="1"/>
</dbReference>
<proteinExistence type="predicted"/>
<keyword evidence="1" id="KW-0677">Repeat</keyword>
<evidence type="ECO:0000256" key="1">
    <source>
        <dbReference type="ARBA" id="ARBA00022737"/>
    </source>
</evidence>
<dbReference type="EMBL" id="JAAGAX010000006">
    <property type="protein sequence ID" value="KAF2311271.1"/>
    <property type="molecule type" value="Genomic_DNA"/>
</dbReference>
<accession>A0A6A6MBY7</accession>
<comment type="caution">
    <text evidence="3">The sequence shown here is derived from an EMBL/GenBank/DDBJ whole genome shotgun (WGS) entry which is preliminary data.</text>
</comment>
<feature type="repeat" description="PPR" evidence="2">
    <location>
        <begin position="1"/>
        <end position="28"/>
    </location>
</feature>
<dbReference type="InterPro" id="IPR011990">
    <property type="entry name" value="TPR-like_helical_dom_sf"/>
</dbReference>
<evidence type="ECO:0000313" key="4">
    <source>
        <dbReference type="Proteomes" id="UP000467840"/>
    </source>
</evidence>
<dbReference type="PANTHER" id="PTHR47926">
    <property type="entry name" value="PENTATRICOPEPTIDE REPEAT-CONTAINING PROTEIN"/>
    <property type="match status" value="1"/>
</dbReference>
<dbReference type="Proteomes" id="UP000467840">
    <property type="component" value="Chromosome 14"/>
</dbReference>
<protein>
    <recommendedName>
        <fullName evidence="5">Pentacotripeptide-repeat region of PRORP domain-containing protein</fullName>
    </recommendedName>
</protein>
<gene>
    <name evidence="3" type="ORF">GH714_021330</name>
</gene>
<organism evidence="3 4">
    <name type="scientific">Hevea brasiliensis</name>
    <name type="common">Para rubber tree</name>
    <name type="synonym">Siphonia brasiliensis</name>
    <dbReference type="NCBI Taxonomy" id="3981"/>
    <lineage>
        <taxon>Eukaryota</taxon>
        <taxon>Viridiplantae</taxon>
        <taxon>Streptophyta</taxon>
        <taxon>Embryophyta</taxon>
        <taxon>Tracheophyta</taxon>
        <taxon>Spermatophyta</taxon>
        <taxon>Magnoliopsida</taxon>
        <taxon>eudicotyledons</taxon>
        <taxon>Gunneridae</taxon>
        <taxon>Pentapetalae</taxon>
        <taxon>rosids</taxon>
        <taxon>fabids</taxon>
        <taxon>Malpighiales</taxon>
        <taxon>Euphorbiaceae</taxon>
        <taxon>Crotonoideae</taxon>
        <taxon>Micrandreae</taxon>
        <taxon>Hevea</taxon>
    </lineage>
</organism>
<dbReference type="GO" id="GO:0003723">
    <property type="term" value="F:RNA binding"/>
    <property type="evidence" value="ECO:0007669"/>
    <property type="project" value="InterPro"/>
</dbReference>
<dbReference type="InterPro" id="IPR046960">
    <property type="entry name" value="PPR_At4g14850-like_plant"/>
</dbReference>
<evidence type="ECO:0008006" key="5">
    <source>
        <dbReference type="Google" id="ProtNLM"/>
    </source>
</evidence>
<dbReference type="AlphaFoldDB" id="A0A6A6MBY7"/>
<dbReference type="Gene3D" id="1.25.40.10">
    <property type="entry name" value="Tetratricopeptide repeat domain"/>
    <property type="match status" value="1"/>
</dbReference>
<sequence length="141" mass="15928">MIAGYARNGKSRQALNLFSEMRRSRVELDQGYGQEALAIFQLMQSLGAEGARPDEITFIEVLSACSHTGLVDEGRQFFIDMIQNWGIKSRMEHYGCMVDLLSPAGLLDEAHDRIETMPMKPDVAIAEFTKMLSLLLMWLQN</sequence>
<keyword evidence="4" id="KW-1185">Reference proteome</keyword>
<evidence type="ECO:0000313" key="3">
    <source>
        <dbReference type="EMBL" id="KAF2311271.1"/>
    </source>
</evidence>
<dbReference type="GO" id="GO:0009451">
    <property type="term" value="P:RNA modification"/>
    <property type="evidence" value="ECO:0007669"/>
    <property type="project" value="InterPro"/>
</dbReference>
<dbReference type="Pfam" id="PF01535">
    <property type="entry name" value="PPR"/>
    <property type="match status" value="2"/>
</dbReference>
<evidence type="ECO:0000256" key="2">
    <source>
        <dbReference type="PROSITE-ProRule" id="PRU00708"/>
    </source>
</evidence>
<name>A0A6A6MBY7_HEVBR</name>
<dbReference type="InterPro" id="IPR002885">
    <property type="entry name" value="PPR_rpt"/>
</dbReference>
<reference evidence="3 4" key="1">
    <citation type="journal article" date="2020" name="Mol. Plant">
        <title>The Chromosome-Based Rubber Tree Genome Provides New Insights into Spurge Genome Evolution and Rubber Biosynthesis.</title>
        <authorList>
            <person name="Liu J."/>
            <person name="Shi C."/>
            <person name="Shi C.C."/>
            <person name="Li W."/>
            <person name="Zhang Q.J."/>
            <person name="Zhang Y."/>
            <person name="Li K."/>
            <person name="Lu H.F."/>
            <person name="Shi C."/>
            <person name="Zhu S.T."/>
            <person name="Xiao Z.Y."/>
            <person name="Nan H."/>
            <person name="Yue Y."/>
            <person name="Zhu X.G."/>
            <person name="Wu Y."/>
            <person name="Hong X.N."/>
            <person name="Fan G.Y."/>
            <person name="Tong Y."/>
            <person name="Zhang D."/>
            <person name="Mao C.L."/>
            <person name="Liu Y.L."/>
            <person name="Hao S.J."/>
            <person name="Liu W.Q."/>
            <person name="Lv M.Q."/>
            <person name="Zhang H.B."/>
            <person name="Liu Y."/>
            <person name="Hu-Tang G.R."/>
            <person name="Wang J.P."/>
            <person name="Wang J.H."/>
            <person name="Sun Y.H."/>
            <person name="Ni S.B."/>
            <person name="Chen W.B."/>
            <person name="Zhang X.C."/>
            <person name="Jiao Y.N."/>
            <person name="Eichler E.E."/>
            <person name="Li G.H."/>
            <person name="Liu X."/>
            <person name="Gao L.Z."/>
        </authorList>
    </citation>
    <scope>NUCLEOTIDE SEQUENCE [LARGE SCALE GENOMIC DNA]</scope>
    <source>
        <strain evidence="4">cv. GT1</strain>
        <tissue evidence="3">Leaf</tissue>
    </source>
</reference>
<dbReference type="NCBIfam" id="TIGR00756">
    <property type="entry name" value="PPR"/>
    <property type="match status" value="1"/>
</dbReference>